<evidence type="ECO:0000256" key="2">
    <source>
        <dbReference type="SAM" id="Phobius"/>
    </source>
</evidence>
<feature type="transmembrane region" description="Helical" evidence="2">
    <location>
        <begin position="92"/>
        <end position="113"/>
    </location>
</feature>
<keyword evidence="2" id="KW-1133">Transmembrane helix</keyword>
<feature type="region of interest" description="Disordered" evidence="1">
    <location>
        <begin position="161"/>
        <end position="192"/>
    </location>
</feature>
<organism evidence="3 4">
    <name type="scientific">Vogesella indigofera</name>
    <name type="common">Pseudomonas indigofera</name>
    <dbReference type="NCBI Taxonomy" id="45465"/>
    <lineage>
        <taxon>Bacteria</taxon>
        <taxon>Pseudomonadati</taxon>
        <taxon>Pseudomonadota</taxon>
        <taxon>Betaproteobacteria</taxon>
        <taxon>Neisseriales</taxon>
        <taxon>Chromobacteriaceae</taxon>
        <taxon>Vogesella</taxon>
    </lineage>
</organism>
<name>A0A495BA10_VOGIN</name>
<feature type="region of interest" description="Disordered" evidence="1">
    <location>
        <begin position="1"/>
        <end position="30"/>
    </location>
</feature>
<keyword evidence="2" id="KW-0472">Membrane</keyword>
<feature type="transmembrane region" description="Helical" evidence="2">
    <location>
        <begin position="133"/>
        <end position="153"/>
    </location>
</feature>
<evidence type="ECO:0000313" key="4">
    <source>
        <dbReference type="Proteomes" id="UP000279384"/>
    </source>
</evidence>
<evidence type="ECO:0000256" key="1">
    <source>
        <dbReference type="SAM" id="MobiDB-lite"/>
    </source>
</evidence>
<sequence length="192" mass="20363">MRREEHIMAAERTNEALRGETKQGQEGKEPPHWAASIFGGMALVLFVTILVSPVFVLLIVRAMYHLAQTNTELNPLFTWSSMTMLGLISMRFLAIYFGATVMLAGTAVAFHALEGQSQASGEVPGGFKAALATTSPGLLAVAAGAVVICVALITHIPNQYQGEPPTKSSTTQPPVSDVAQHLDDATPPPPSP</sequence>
<evidence type="ECO:0000313" key="3">
    <source>
        <dbReference type="EMBL" id="RKQ57806.1"/>
    </source>
</evidence>
<gene>
    <name evidence="3" type="ORF">C8E02_2105</name>
</gene>
<feature type="transmembrane region" description="Helical" evidence="2">
    <location>
        <begin position="33"/>
        <end position="60"/>
    </location>
</feature>
<keyword evidence="2" id="KW-0812">Transmembrane</keyword>
<proteinExistence type="predicted"/>
<dbReference type="Proteomes" id="UP000279384">
    <property type="component" value="Unassembled WGS sequence"/>
</dbReference>
<accession>A0A495BA10</accession>
<dbReference type="AlphaFoldDB" id="A0A495BA10"/>
<dbReference type="EMBL" id="RBID01000015">
    <property type="protein sequence ID" value="RKQ57806.1"/>
    <property type="molecule type" value="Genomic_DNA"/>
</dbReference>
<comment type="caution">
    <text evidence="3">The sequence shown here is derived from an EMBL/GenBank/DDBJ whole genome shotgun (WGS) entry which is preliminary data.</text>
</comment>
<protein>
    <submittedName>
        <fullName evidence="3">Uncharacterized protein</fullName>
    </submittedName>
</protein>
<feature type="compositionally biased region" description="Polar residues" evidence="1">
    <location>
        <begin position="161"/>
        <end position="174"/>
    </location>
</feature>
<reference evidence="3 4" key="1">
    <citation type="submission" date="2018-10" db="EMBL/GenBank/DDBJ databases">
        <title>Genomic Encyclopedia of Type Strains, Phase IV (KMG-IV): sequencing the most valuable type-strain genomes for metagenomic binning, comparative biology and taxonomic classification.</title>
        <authorList>
            <person name="Goeker M."/>
        </authorList>
    </citation>
    <scope>NUCLEOTIDE SEQUENCE [LARGE SCALE GENOMIC DNA]</scope>
    <source>
        <strain evidence="3 4">DSM 3303</strain>
    </source>
</reference>